<dbReference type="Proteomes" id="UP000217881">
    <property type="component" value="Unassembled WGS sequence"/>
</dbReference>
<reference evidence="1 2" key="1">
    <citation type="journal article" date="2017" name="Elife">
        <title>Extensive horizontal gene transfer in cheese-associated bacteria.</title>
        <authorList>
            <person name="Bonham K.S."/>
            <person name="Wolfe B.E."/>
            <person name="Dutton R.J."/>
        </authorList>
    </citation>
    <scope>NUCLEOTIDE SEQUENCE [LARGE SCALE GENOMIC DNA]</scope>
    <source>
        <strain evidence="1 2">738_8</strain>
    </source>
</reference>
<organism evidence="1 2">
    <name type="scientific">Brevibacterium aurantiacum</name>
    <dbReference type="NCBI Taxonomy" id="273384"/>
    <lineage>
        <taxon>Bacteria</taxon>
        <taxon>Bacillati</taxon>
        <taxon>Actinomycetota</taxon>
        <taxon>Actinomycetes</taxon>
        <taxon>Micrococcales</taxon>
        <taxon>Brevibacteriaceae</taxon>
        <taxon>Brevibacterium</taxon>
    </lineage>
</organism>
<gene>
    <name evidence="1" type="ORF">CIK59_02760</name>
</gene>
<dbReference type="AlphaFoldDB" id="A0A2A3ZUB9"/>
<dbReference type="EMBL" id="NRHA01000005">
    <property type="protein sequence ID" value="PCC55101.1"/>
    <property type="molecule type" value="Genomic_DNA"/>
</dbReference>
<accession>A0A2A3ZUB9</accession>
<name>A0A2A3ZUB9_BREAU</name>
<sequence>MGRQSALGIHRFFRVDDAVAQPRLVAETLEVCFQRKGMMHGAVTSDLACTQANLEGQAPCHSVAHKESAAPDVRVSLARDENTTIAHIVKERR</sequence>
<protein>
    <submittedName>
        <fullName evidence="1">Uncharacterized protein</fullName>
    </submittedName>
</protein>
<evidence type="ECO:0000313" key="1">
    <source>
        <dbReference type="EMBL" id="PCC55101.1"/>
    </source>
</evidence>
<proteinExistence type="predicted"/>
<comment type="caution">
    <text evidence="1">The sequence shown here is derived from an EMBL/GenBank/DDBJ whole genome shotgun (WGS) entry which is preliminary data.</text>
</comment>
<evidence type="ECO:0000313" key="2">
    <source>
        <dbReference type="Proteomes" id="UP000217881"/>
    </source>
</evidence>